<dbReference type="Proteomes" id="UP000091897">
    <property type="component" value="Chromosome"/>
</dbReference>
<protein>
    <submittedName>
        <fullName evidence="3">Hydantoin utilization protein B</fullName>
    </submittedName>
</protein>
<sequence length="691" mass="74114">MTVDNFRLQVLANHCTAAAEAMGYTLMRTAYSTFVKETEDFSAQLMTPSGKTFASPKTFGATWYTGLDYGRVIAMFDDYREGDIYLTNDPYSGYVATHTPDMHVWKPVFRDGRLVCFVGSHIHNTDMGGAVPASLSRTLTEVHQEGLRIPPMLLMRDGVIDDKLLRIMQVNVRMPEQNRGDLNAQIAALNVGERKVHEIIDRFGVDEFMQGAEAILDYAEQQTRALIRDIPDGDYAFSEYADEDSVAGYPCRIHITLRVRGDELEMDFTGSDPQVASSLNVPTGGDGHHSVITVGLIYVMHTLAPRNVLNAGSVRPMRAVLPEGSVVNPQAPAAVGMRSLMAAVIQACTFGVFNRALPDRLPACPAGGSTLLNVKTATREGRQVLSSIGPCGGGAGGGPEYDGVEGCGANNAFLKNTPVEINEAEVPIEIIRYGLVPDTGGAGRLRGGNAATMEFKLLAPNGVVTARNRNRSELAAWGVVGGKAGANSRFIKNPDTPAAEELRNSDLVNCAPGDVIRLQGPAGGGYGDPFQRPVDKVLEDVRCGFVSPERARQAYGVAIRDDMTVDEAATRALRDPAGRAGTGTDGAAGATAPRVAGQAHFDYGPGRSRFESIWTAARYEAMTHIMAAIPVSWRHFVKHRMFAALAGTEPPVDGGAADIERIYRELSERYADLPTLDAIASGAPAAGREAA</sequence>
<name>A0A193FJM3_9BORD</name>
<evidence type="ECO:0000259" key="1">
    <source>
        <dbReference type="Pfam" id="PF02538"/>
    </source>
</evidence>
<evidence type="ECO:0000313" key="2">
    <source>
        <dbReference type="EMBL" id="ANN67304.1"/>
    </source>
</evidence>
<dbReference type="RefSeq" id="WP_066350263.1">
    <property type="nucleotide sequence ID" value="NZ_CBCSFJ010000006.1"/>
</dbReference>
<dbReference type="GO" id="GO:0005829">
    <property type="term" value="C:cytosol"/>
    <property type="evidence" value="ECO:0007669"/>
    <property type="project" value="TreeGrafter"/>
</dbReference>
<evidence type="ECO:0000313" key="4">
    <source>
        <dbReference type="Proteomes" id="UP000091897"/>
    </source>
</evidence>
<dbReference type="AlphaFoldDB" id="A0A193FJM3"/>
<dbReference type="PANTHER" id="PTHR11365">
    <property type="entry name" value="5-OXOPROLINASE RELATED"/>
    <property type="match status" value="1"/>
</dbReference>
<dbReference type="PANTHER" id="PTHR11365:SF23">
    <property type="entry name" value="HYPOTHETICAL 5-OXOPROLINASE (EUROFUNG)-RELATED"/>
    <property type="match status" value="1"/>
</dbReference>
<dbReference type="Proteomes" id="UP000092213">
    <property type="component" value="Chromosome"/>
</dbReference>
<reference evidence="4 5" key="1">
    <citation type="submission" date="2016-06" db="EMBL/GenBank/DDBJ databases">
        <title>Complete genome sequences of Bordetella bronchialis and Bordetella flabilis.</title>
        <authorList>
            <person name="LiPuma J.J."/>
            <person name="Spilker T."/>
        </authorList>
    </citation>
    <scope>NUCLEOTIDE SEQUENCE [LARGE SCALE GENOMIC DNA]</scope>
    <source>
        <strain evidence="3 5">AU17976</strain>
        <strain evidence="2 4">AU3182</strain>
    </source>
</reference>
<dbReference type="EMBL" id="CP016170">
    <property type="protein sequence ID" value="ANN67304.1"/>
    <property type="molecule type" value="Genomic_DNA"/>
</dbReference>
<dbReference type="GO" id="GO:0017168">
    <property type="term" value="F:5-oxoprolinase (ATP-hydrolyzing) activity"/>
    <property type="evidence" value="ECO:0007669"/>
    <property type="project" value="TreeGrafter"/>
</dbReference>
<dbReference type="KEGG" id="bbro:BAU06_14255"/>
<dbReference type="Pfam" id="PF02538">
    <property type="entry name" value="Hydantoinase_B"/>
    <property type="match status" value="1"/>
</dbReference>
<dbReference type="InterPro" id="IPR045079">
    <property type="entry name" value="Oxoprolinase-like"/>
</dbReference>
<proteinExistence type="predicted"/>
<dbReference type="GO" id="GO:0006749">
    <property type="term" value="P:glutathione metabolic process"/>
    <property type="evidence" value="ECO:0007669"/>
    <property type="project" value="TreeGrafter"/>
</dbReference>
<accession>A0A193FJM3</accession>
<keyword evidence="4" id="KW-1185">Reference proteome</keyword>
<evidence type="ECO:0000313" key="3">
    <source>
        <dbReference type="EMBL" id="ANN72393.1"/>
    </source>
</evidence>
<dbReference type="STRING" id="463025.BAU08_14490"/>
<evidence type="ECO:0000313" key="5">
    <source>
        <dbReference type="Proteomes" id="UP000092213"/>
    </source>
</evidence>
<dbReference type="InterPro" id="IPR003692">
    <property type="entry name" value="Hydantoinase_B"/>
</dbReference>
<organism evidence="3 5">
    <name type="scientific">Bordetella bronchialis</name>
    <dbReference type="NCBI Taxonomy" id="463025"/>
    <lineage>
        <taxon>Bacteria</taxon>
        <taxon>Pseudomonadati</taxon>
        <taxon>Pseudomonadota</taxon>
        <taxon>Betaproteobacteria</taxon>
        <taxon>Burkholderiales</taxon>
        <taxon>Alcaligenaceae</taxon>
        <taxon>Bordetella</taxon>
    </lineage>
</organism>
<gene>
    <name evidence="2" type="ORF">BAU06_14255</name>
    <name evidence="3" type="ORF">BAU08_14490</name>
</gene>
<feature type="domain" description="Hydantoinase B/oxoprolinase" evidence="1">
    <location>
        <begin position="4"/>
        <end position="529"/>
    </location>
</feature>
<dbReference type="OrthoDB" id="8612863at2"/>
<dbReference type="EMBL" id="CP016171">
    <property type="protein sequence ID" value="ANN72393.1"/>
    <property type="molecule type" value="Genomic_DNA"/>
</dbReference>